<keyword evidence="1" id="KW-1003">Cell membrane</keyword>
<evidence type="ECO:0000256" key="1">
    <source>
        <dbReference type="HAMAP-Rule" id="MF_00386"/>
    </source>
</evidence>
<accession>A0A2M8EN99</accession>
<dbReference type="SMART" id="SM01234">
    <property type="entry name" value="Haemolytic"/>
    <property type="match status" value="1"/>
</dbReference>
<evidence type="ECO:0000313" key="3">
    <source>
        <dbReference type="Proteomes" id="UP000230251"/>
    </source>
</evidence>
<comment type="similarity">
    <text evidence="1">Belongs to the UPF0161 family.</text>
</comment>
<name>A0A2M8EN99_9BACT</name>
<dbReference type="EMBL" id="PFSI01000067">
    <property type="protein sequence ID" value="PJC24157.1"/>
    <property type="molecule type" value="Genomic_DNA"/>
</dbReference>
<reference evidence="3" key="1">
    <citation type="submission" date="2017-09" db="EMBL/GenBank/DDBJ databases">
        <title>Depth-based differentiation of microbial function through sediment-hosted aquifers and enrichment of novel symbionts in the deep terrestrial subsurface.</title>
        <authorList>
            <person name="Probst A.J."/>
            <person name="Ladd B."/>
            <person name="Jarett J.K."/>
            <person name="Geller-Mcgrath D.E."/>
            <person name="Sieber C.M.K."/>
            <person name="Emerson J.B."/>
            <person name="Anantharaman K."/>
            <person name="Thomas B.C."/>
            <person name="Malmstrom R."/>
            <person name="Stieglmeier M."/>
            <person name="Klingl A."/>
            <person name="Woyke T."/>
            <person name="Ryan C.M."/>
            <person name="Banfield J.F."/>
        </authorList>
    </citation>
    <scope>NUCLEOTIDE SEQUENCE [LARGE SCALE GENOMIC DNA]</scope>
</reference>
<protein>
    <recommendedName>
        <fullName evidence="1">Putative membrane protein insertion efficiency factor</fullName>
    </recommendedName>
</protein>
<comment type="function">
    <text evidence="1">Could be involved in insertion of integral membrane proteins into the membrane.</text>
</comment>
<dbReference type="GO" id="GO:0005886">
    <property type="term" value="C:plasma membrane"/>
    <property type="evidence" value="ECO:0007669"/>
    <property type="project" value="UniProtKB-SubCell"/>
</dbReference>
<dbReference type="InterPro" id="IPR002696">
    <property type="entry name" value="Membr_insert_effic_factor_YidD"/>
</dbReference>
<dbReference type="Pfam" id="PF01809">
    <property type="entry name" value="YidD"/>
    <property type="match status" value="1"/>
</dbReference>
<dbReference type="Proteomes" id="UP000230251">
    <property type="component" value="Unassembled WGS sequence"/>
</dbReference>
<comment type="caution">
    <text evidence="2">The sequence shown here is derived from an EMBL/GenBank/DDBJ whole genome shotgun (WGS) entry which is preliminary data.</text>
</comment>
<dbReference type="AlphaFoldDB" id="A0A2M8EN99"/>
<gene>
    <name evidence="2" type="ORF">CO057_04570</name>
</gene>
<dbReference type="PANTHER" id="PTHR33383:SF1">
    <property type="entry name" value="MEMBRANE PROTEIN INSERTION EFFICIENCY FACTOR-RELATED"/>
    <property type="match status" value="1"/>
</dbReference>
<dbReference type="HAMAP" id="MF_00386">
    <property type="entry name" value="UPF0161_YidD"/>
    <property type="match status" value="1"/>
</dbReference>
<dbReference type="PANTHER" id="PTHR33383">
    <property type="entry name" value="MEMBRANE PROTEIN INSERTION EFFICIENCY FACTOR-RELATED"/>
    <property type="match status" value="1"/>
</dbReference>
<comment type="subcellular location">
    <subcellularLocation>
        <location evidence="1">Cell membrane</location>
        <topology evidence="1">Peripheral membrane protein</topology>
        <orientation evidence="1">Cytoplasmic side</orientation>
    </subcellularLocation>
</comment>
<keyword evidence="1" id="KW-0472">Membrane</keyword>
<organism evidence="2 3">
    <name type="scientific">Candidatus Uhrbacteria bacterium CG_4_9_14_0_2_um_filter_41_50</name>
    <dbReference type="NCBI Taxonomy" id="1975031"/>
    <lineage>
        <taxon>Bacteria</taxon>
        <taxon>Candidatus Uhriibacteriota</taxon>
    </lineage>
</organism>
<proteinExistence type="inferred from homology"/>
<sequence length="80" mass="9331">MKKIFRTLATIPILIYQKTLSPDHGIMRVFYPHGACRYYPTCSEYTRQSVLKYGIIKGYYNGLRRILKCNPWSDGGVDRP</sequence>
<dbReference type="NCBIfam" id="TIGR00278">
    <property type="entry name" value="membrane protein insertion efficiency factor YidD"/>
    <property type="match status" value="1"/>
</dbReference>
<evidence type="ECO:0000313" key="2">
    <source>
        <dbReference type="EMBL" id="PJC24157.1"/>
    </source>
</evidence>